<name>A0A2P4PSL1_RHIID</name>
<reference evidence="2 3" key="1">
    <citation type="journal article" date="2013" name="Proc. Natl. Acad. Sci. U.S.A.">
        <title>Genome of an arbuscular mycorrhizal fungus provides insight into the oldest plant symbiosis.</title>
        <authorList>
            <person name="Tisserant E."/>
            <person name="Malbreil M."/>
            <person name="Kuo A."/>
            <person name="Kohler A."/>
            <person name="Symeonidi A."/>
            <person name="Balestrini R."/>
            <person name="Charron P."/>
            <person name="Duensing N."/>
            <person name="Frei Dit Frey N."/>
            <person name="Gianinazzi-Pearson V."/>
            <person name="Gilbert L.B."/>
            <person name="Handa Y."/>
            <person name="Herr J.R."/>
            <person name="Hijri M."/>
            <person name="Koul R."/>
            <person name="Kawaguchi M."/>
            <person name="Krajinski F."/>
            <person name="Lammers P.J."/>
            <person name="Masclaux F.G."/>
            <person name="Murat C."/>
            <person name="Morin E."/>
            <person name="Ndikumana S."/>
            <person name="Pagni M."/>
            <person name="Petitpierre D."/>
            <person name="Requena N."/>
            <person name="Rosikiewicz P."/>
            <person name="Riley R."/>
            <person name="Saito K."/>
            <person name="San Clemente H."/>
            <person name="Shapiro H."/>
            <person name="van Tuinen D."/>
            <person name="Becard G."/>
            <person name="Bonfante P."/>
            <person name="Paszkowski U."/>
            <person name="Shachar-Hill Y.Y."/>
            <person name="Tuskan G.A."/>
            <person name="Young P.W."/>
            <person name="Sanders I.R."/>
            <person name="Henrissat B."/>
            <person name="Rensing S.A."/>
            <person name="Grigoriev I.V."/>
            <person name="Corradi N."/>
            <person name="Roux C."/>
            <person name="Martin F."/>
        </authorList>
    </citation>
    <scope>NUCLEOTIDE SEQUENCE [LARGE SCALE GENOMIC DNA]</scope>
    <source>
        <strain evidence="2 3">DAOM 197198</strain>
    </source>
</reference>
<sequence>MKFQSFYLLTVIFMCFYIMDIKAYSTDTELALTLCSCRIWVEDSNGYRIAGSKHYSDCSYDNYGPNFHQYLTFPDETYTVYAKVLGSFEKKKIRGPFNAGACFVITGSVDDWKFDQVTCKP</sequence>
<organism evidence="2 3">
    <name type="scientific">Rhizophagus irregularis (strain DAOM 181602 / DAOM 197198 / MUCL 43194)</name>
    <name type="common">Arbuscular mycorrhizal fungus</name>
    <name type="synonym">Glomus intraradices</name>
    <dbReference type="NCBI Taxonomy" id="747089"/>
    <lineage>
        <taxon>Eukaryota</taxon>
        <taxon>Fungi</taxon>
        <taxon>Fungi incertae sedis</taxon>
        <taxon>Mucoromycota</taxon>
        <taxon>Glomeromycotina</taxon>
        <taxon>Glomeromycetes</taxon>
        <taxon>Glomerales</taxon>
        <taxon>Glomeraceae</taxon>
        <taxon>Rhizophagus</taxon>
    </lineage>
</organism>
<gene>
    <name evidence="2" type="ORF">GLOIN_2v1638110</name>
</gene>
<feature type="chain" id="PRO_5015147688" evidence="1">
    <location>
        <begin position="24"/>
        <end position="121"/>
    </location>
</feature>
<dbReference type="VEuPathDB" id="FungiDB:RhiirFUN_021605"/>
<keyword evidence="3" id="KW-1185">Reference proteome</keyword>
<dbReference type="EMBL" id="AUPC02000154">
    <property type="protein sequence ID" value="POG68373.1"/>
    <property type="molecule type" value="Genomic_DNA"/>
</dbReference>
<evidence type="ECO:0000313" key="3">
    <source>
        <dbReference type="Proteomes" id="UP000018888"/>
    </source>
</evidence>
<proteinExistence type="predicted"/>
<reference evidence="2 3" key="2">
    <citation type="journal article" date="2018" name="New Phytol.">
        <title>High intraspecific genome diversity in the model arbuscular mycorrhizal symbiont Rhizophagus irregularis.</title>
        <authorList>
            <person name="Chen E.C.H."/>
            <person name="Morin E."/>
            <person name="Beaudet D."/>
            <person name="Noel J."/>
            <person name="Yildirir G."/>
            <person name="Ndikumana S."/>
            <person name="Charron P."/>
            <person name="St-Onge C."/>
            <person name="Giorgi J."/>
            <person name="Kruger M."/>
            <person name="Marton T."/>
            <person name="Ropars J."/>
            <person name="Grigoriev I.V."/>
            <person name="Hainaut M."/>
            <person name="Henrissat B."/>
            <person name="Roux C."/>
            <person name="Martin F."/>
            <person name="Corradi N."/>
        </authorList>
    </citation>
    <scope>NUCLEOTIDE SEQUENCE [LARGE SCALE GENOMIC DNA]</scope>
    <source>
        <strain evidence="2 3">DAOM 197198</strain>
    </source>
</reference>
<dbReference type="Proteomes" id="UP000018888">
    <property type="component" value="Unassembled WGS sequence"/>
</dbReference>
<evidence type="ECO:0000313" key="2">
    <source>
        <dbReference type="EMBL" id="POG68373.1"/>
    </source>
</evidence>
<comment type="caution">
    <text evidence="2">The sequence shown here is derived from an EMBL/GenBank/DDBJ whole genome shotgun (WGS) entry which is preliminary data.</text>
</comment>
<keyword evidence="1" id="KW-0732">Signal</keyword>
<evidence type="ECO:0000256" key="1">
    <source>
        <dbReference type="SAM" id="SignalP"/>
    </source>
</evidence>
<accession>A0A2P4PSL1</accession>
<protein>
    <submittedName>
        <fullName evidence="2">Uncharacterized protein</fullName>
    </submittedName>
</protein>
<dbReference type="AlphaFoldDB" id="A0A2P4PSL1"/>
<feature type="signal peptide" evidence="1">
    <location>
        <begin position="1"/>
        <end position="23"/>
    </location>
</feature>